<proteinExistence type="predicted"/>
<reference evidence="2" key="1">
    <citation type="journal article" date="2019" name="Int. J. Syst. Evol. Microbiol.">
        <title>The Global Catalogue of Microorganisms (GCM) 10K type strain sequencing project: providing services to taxonomists for standard genome sequencing and annotation.</title>
        <authorList>
            <consortium name="The Broad Institute Genomics Platform"/>
            <consortium name="The Broad Institute Genome Sequencing Center for Infectious Disease"/>
            <person name="Wu L."/>
            <person name="Ma J."/>
        </authorList>
    </citation>
    <scope>NUCLEOTIDE SEQUENCE [LARGE SCALE GENOMIC DNA]</scope>
    <source>
        <strain evidence="2">NBRC 103632</strain>
    </source>
</reference>
<evidence type="ECO:0008006" key="3">
    <source>
        <dbReference type="Google" id="ProtNLM"/>
    </source>
</evidence>
<accession>A0AA37T9H0</accession>
<keyword evidence="2" id="KW-1185">Reference proteome</keyword>
<evidence type="ECO:0000313" key="2">
    <source>
        <dbReference type="Proteomes" id="UP001157440"/>
    </source>
</evidence>
<comment type="caution">
    <text evidence="1">The sequence shown here is derived from an EMBL/GenBank/DDBJ whole genome shotgun (WGS) entry which is preliminary data.</text>
</comment>
<gene>
    <name evidence="1" type="ORF">GCM10007890_13940</name>
</gene>
<protein>
    <recommendedName>
        <fullName evidence="3">CoxB-like protein</fullName>
    </recommendedName>
</protein>
<name>A0AA37T9H0_9HYPH</name>
<dbReference type="AlphaFoldDB" id="A0AA37T9H0"/>
<dbReference type="Proteomes" id="UP001157440">
    <property type="component" value="Unassembled WGS sequence"/>
</dbReference>
<organism evidence="1 2">
    <name type="scientific">Methylobacterium tardum</name>
    <dbReference type="NCBI Taxonomy" id="374432"/>
    <lineage>
        <taxon>Bacteria</taxon>
        <taxon>Pseudomonadati</taxon>
        <taxon>Pseudomonadota</taxon>
        <taxon>Alphaproteobacteria</taxon>
        <taxon>Hyphomicrobiales</taxon>
        <taxon>Methylobacteriaceae</taxon>
        <taxon>Methylobacterium</taxon>
    </lineage>
</organism>
<dbReference type="EMBL" id="BSPL01000011">
    <property type="protein sequence ID" value="GLS69381.1"/>
    <property type="molecule type" value="Genomic_DNA"/>
</dbReference>
<sequence>MSGLWFGNLMAGFSLTTRGIAAAVLAVYGALATTDARAGSAAQPGQTVGLPVGAQLPVGLYFVNLSSFGTRSTHPRDSSTNVNLPTFAWSTPWDVAGGRLQFFFTQLVAAASSRGAPYQSGIGQQLLAAQLAWDLGGDVGVSYLFGGYLPIQTGFLTQSASLTHRFATSYTGQDWNLTANLLYGIFLDPRSPAGTLYPDYLNLDLTATRKFGKWQVGAVAFGSTDLPTRVVGYRPQGQIAVGGLVGYNFGPVNLQAYLTRDVVARNYGGREIRGWLRAIVPLYQDTAEVEPNRTLVTRRQAE</sequence>
<evidence type="ECO:0000313" key="1">
    <source>
        <dbReference type="EMBL" id="GLS69381.1"/>
    </source>
</evidence>